<proteinExistence type="inferred from homology"/>
<dbReference type="SUPFAM" id="SSF53756">
    <property type="entry name" value="UDP-Glycosyltransferase/glycogen phosphorylase"/>
    <property type="match status" value="1"/>
</dbReference>
<organism evidence="6 7">
    <name type="scientific">Ideonella margarita</name>
    <dbReference type="NCBI Taxonomy" id="2984191"/>
    <lineage>
        <taxon>Bacteria</taxon>
        <taxon>Pseudomonadati</taxon>
        <taxon>Pseudomonadota</taxon>
        <taxon>Betaproteobacteria</taxon>
        <taxon>Burkholderiales</taxon>
        <taxon>Sphaerotilaceae</taxon>
        <taxon>Ideonella</taxon>
    </lineage>
</organism>
<dbReference type="Pfam" id="PF13579">
    <property type="entry name" value="Glyco_trans_4_4"/>
    <property type="match status" value="1"/>
</dbReference>
<dbReference type="GO" id="GO:0016757">
    <property type="term" value="F:glycosyltransferase activity"/>
    <property type="evidence" value="ECO:0007669"/>
    <property type="project" value="UniProtKB-KW"/>
</dbReference>
<dbReference type="InterPro" id="IPR001296">
    <property type="entry name" value="Glyco_trans_1"/>
</dbReference>
<evidence type="ECO:0000259" key="4">
    <source>
        <dbReference type="Pfam" id="PF00534"/>
    </source>
</evidence>
<keyword evidence="2 6" id="KW-0328">Glycosyltransferase</keyword>
<dbReference type="RefSeq" id="WP_341397953.1">
    <property type="nucleotide sequence ID" value="NZ_JBBUTI010000003.1"/>
</dbReference>
<keyword evidence="3 6" id="KW-0808">Transferase</keyword>
<sequence>MRAVVEGYRASGIFKRWSVDWIAPHVEGSLSLRLRTAASGYFTLLKRLFGGQVALVHIHAAMRGSFWRKSVFAVTACMFRVPVIFHMHGSETDKFINAQPEILRRLIATILRRVSCVVVLSSSWKTYIEGVSPSARVVILPNYVPMPNVAVKPAHADGAPVTFLFLGAIGTRKGVYPMLEAFAKAKRMSSVPMTLRIGGSGELEKAKQAAISLGIADSVEFLGWVVGDAKLKLLEEADVYVLPSFHEGLPVSILEAMSYGVPVLSTRVGGIPELVREGLDGYLVEAGKVDDLADRMARLAADAALRRAMGASGRERVQANYSEAMVVPALEALYTELTTQRRAK</sequence>
<dbReference type="CDD" id="cd03801">
    <property type="entry name" value="GT4_PimA-like"/>
    <property type="match status" value="1"/>
</dbReference>
<evidence type="ECO:0000313" key="7">
    <source>
        <dbReference type="Proteomes" id="UP001379945"/>
    </source>
</evidence>
<evidence type="ECO:0000256" key="2">
    <source>
        <dbReference type="ARBA" id="ARBA00022676"/>
    </source>
</evidence>
<evidence type="ECO:0000259" key="5">
    <source>
        <dbReference type="Pfam" id="PF13579"/>
    </source>
</evidence>
<gene>
    <name evidence="6" type="ORF">AACH00_04845</name>
</gene>
<dbReference type="EC" id="2.4.-.-" evidence="6"/>
<dbReference type="Pfam" id="PF00534">
    <property type="entry name" value="Glycos_transf_1"/>
    <property type="match status" value="1"/>
</dbReference>
<dbReference type="EMBL" id="JBBUTI010000003">
    <property type="protein sequence ID" value="MEK8045670.1"/>
    <property type="molecule type" value="Genomic_DNA"/>
</dbReference>
<feature type="domain" description="Glycosyl transferase family 1" evidence="4">
    <location>
        <begin position="159"/>
        <end position="316"/>
    </location>
</feature>
<dbReference type="InterPro" id="IPR028098">
    <property type="entry name" value="Glyco_trans_4-like_N"/>
</dbReference>
<feature type="domain" description="Glycosyltransferase subfamily 4-like N-terminal" evidence="5">
    <location>
        <begin position="43"/>
        <end position="142"/>
    </location>
</feature>
<protein>
    <submittedName>
        <fullName evidence="6">Glycosyltransferase family 4 protein</fullName>
        <ecNumber evidence="6">2.4.-.-</ecNumber>
    </submittedName>
</protein>
<dbReference type="PANTHER" id="PTHR12526">
    <property type="entry name" value="GLYCOSYLTRANSFERASE"/>
    <property type="match status" value="1"/>
</dbReference>
<accession>A0ABU9C1E4</accession>
<name>A0ABU9C1E4_9BURK</name>
<reference evidence="6 7" key="1">
    <citation type="submission" date="2024-04" db="EMBL/GenBank/DDBJ databases">
        <title>Novel species of the genus Ideonella isolated from streams.</title>
        <authorList>
            <person name="Lu H."/>
        </authorList>
    </citation>
    <scope>NUCLEOTIDE SEQUENCE [LARGE SCALE GENOMIC DNA]</scope>
    <source>
        <strain evidence="6 7">LYT19W</strain>
    </source>
</reference>
<dbReference type="Gene3D" id="3.40.50.2000">
    <property type="entry name" value="Glycogen Phosphorylase B"/>
    <property type="match status" value="2"/>
</dbReference>
<dbReference type="PANTHER" id="PTHR12526:SF640">
    <property type="entry name" value="COLANIC ACID BIOSYNTHESIS GLYCOSYLTRANSFERASE WCAL-RELATED"/>
    <property type="match status" value="1"/>
</dbReference>
<evidence type="ECO:0000256" key="3">
    <source>
        <dbReference type="ARBA" id="ARBA00022679"/>
    </source>
</evidence>
<dbReference type="Proteomes" id="UP001379945">
    <property type="component" value="Unassembled WGS sequence"/>
</dbReference>
<comment type="similarity">
    <text evidence="1">Belongs to the glycosyltransferase group 1 family. Glycosyltransferase 4 subfamily.</text>
</comment>
<keyword evidence="7" id="KW-1185">Reference proteome</keyword>
<evidence type="ECO:0000313" key="6">
    <source>
        <dbReference type="EMBL" id="MEK8045670.1"/>
    </source>
</evidence>
<comment type="caution">
    <text evidence="6">The sequence shown here is derived from an EMBL/GenBank/DDBJ whole genome shotgun (WGS) entry which is preliminary data.</text>
</comment>
<evidence type="ECO:0000256" key="1">
    <source>
        <dbReference type="ARBA" id="ARBA00009481"/>
    </source>
</evidence>